<protein>
    <submittedName>
        <fullName evidence="3">NACHT domain-containing protein</fullName>
    </submittedName>
</protein>
<gene>
    <name evidence="3" type="ORF">CkaCkLH20_08610</name>
</gene>
<organism evidence="3 4">
    <name type="scientific">Colletotrichum karsti</name>
    <dbReference type="NCBI Taxonomy" id="1095194"/>
    <lineage>
        <taxon>Eukaryota</taxon>
        <taxon>Fungi</taxon>
        <taxon>Dikarya</taxon>
        <taxon>Ascomycota</taxon>
        <taxon>Pezizomycotina</taxon>
        <taxon>Sordariomycetes</taxon>
        <taxon>Hypocreomycetidae</taxon>
        <taxon>Glomerellales</taxon>
        <taxon>Glomerellaceae</taxon>
        <taxon>Colletotrichum</taxon>
        <taxon>Colletotrichum boninense species complex</taxon>
    </lineage>
</organism>
<feature type="domain" description="NACHT" evidence="2">
    <location>
        <begin position="203"/>
        <end position="340"/>
    </location>
</feature>
<dbReference type="Pfam" id="PF24883">
    <property type="entry name" value="NPHP3_N"/>
    <property type="match status" value="1"/>
</dbReference>
<evidence type="ECO:0000256" key="1">
    <source>
        <dbReference type="ARBA" id="ARBA00022737"/>
    </source>
</evidence>
<dbReference type="GeneID" id="62164399"/>
<dbReference type="EMBL" id="JAATWM020000029">
    <property type="protein sequence ID" value="KAF9873876.1"/>
    <property type="molecule type" value="Genomic_DNA"/>
</dbReference>
<dbReference type="RefSeq" id="XP_038743337.1">
    <property type="nucleotide sequence ID" value="XM_038891325.1"/>
</dbReference>
<dbReference type="PANTHER" id="PTHR10039">
    <property type="entry name" value="AMELOGENIN"/>
    <property type="match status" value="1"/>
</dbReference>
<dbReference type="SUPFAM" id="SSF52540">
    <property type="entry name" value="P-loop containing nucleoside triphosphate hydrolases"/>
    <property type="match status" value="1"/>
</dbReference>
<dbReference type="InterPro" id="IPR027417">
    <property type="entry name" value="P-loop_NTPase"/>
</dbReference>
<dbReference type="OrthoDB" id="4833279at2759"/>
<comment type="caution">
    <text evidence="3">The sequence shown here is derived from an EMBL/GenBank/DDBJ whole genome shotgun (WGS) entry which is preliminary data.</text>
</comment>
<proteinExistence type="predicted"/>
<dbReference type="InterPro" id="IPR056884">
    <property type="entry name" value="NPHP3-like_N"/>
</dbReference>
<sequence>MDVLCNGTPFLPWIWAPLKMILQLAQDHTHALDKLLSAYGSIGAALPRMSRYSEAFPENYELQQLLGHLCEDIIDFHNRAYCLLRKPGWKMFFSSGWGRFEHNFDSLINGIARNSDLIDKEAASVEIVRATEWRAKSREDAEMLEKQRLADQRNEVLKWLQDDNLNQEMKLEWFRNRCCEGTSQWVLKSPKIRSWLQRGKGQQILWLHGKPGSGKSVLASQLIYFLRLDRKRVCLFFFCDYNTPSFNITVQILRSMCIQMIQASPDLVPFIYDELIASGKAVSLGTLKPLFSKLISAFEDVRLIVDGLDEIDSDQHKYVIGDMTKLVEEQNNCKLLISSQEIPTIQAKLRAKPTLSIGAESSSVAEDIELVVKRGLEEIRDRFDDEIPERVFSHIQDFLLAHADGMFLWVHLVLKLLETSSSIRDLKENVQSLPKDMAQAYKKILISVTNKIQPEKIAELRRVFGWMRFRKGNLHLRKCELRLAMKLHEDQYFVDEESKPFANALDICKPFIEDGPGGSVVFIHSTVPRFMLSELSGPFITPHEANRDITLACLCQMSQGFDLLAISDITENLYRVGHGFHALLPYANEYWADHLASYLKKCQQDEMITNHIKMQAKATYNKSINDLAAKWGGKVENIPPDQLDTFKRSCIVQAKQQIETISLRRRAQQLQQKELQRRQQELEQMLQQQ</sequence>
<accession>A0A9P6I4J7</accession>
<keyword evidence="1" id="KW-0677">Repeat</keyword>
<evidence type="ECO:0000313" key="4">
    <source>
        <dbReference type="Proteomes" id="UP000781932"/>
    </source>
</evidence>
<dbReference type="AlphaFoldDB" id="A0A9P6I4J7"/>
<evidence type="ECO:0000313" key="3">
    <source>
        <dbReference type="EMBL" id="KAF9873876.1"/>
    </source>
</evidence>
<dbReference type="InterPro" id="IPR007111">
    <property type="entry name" value="NACHT_NTPase"/>
</dbReference>
<dbReference type="Proteomes" id="UP000781932">
    <property type="component" value="Unassembled WGS sequence"/>
</dbReference>
<dbReference type="Pfam" id="PF24809">
    <property type="entry name" value="DUF7708"/>
    <property type="match status" value="1"/>
</dbReference>
<keyword evidence="4" id="KW-1185">Reference proteome</keyword>
<name>A0A9P6I4J7_9PEZI</name>
<dbReference type="Gene3D" id="3.40.50.300">
    <property type="entry name" value="P-loop containing nucleotide triphosphate hydrolases"/>
    <property type="match status" value="1"/>
</dbReference>
<reference evidence="3" key="2">
    <citation type="submission" date="2020-11" db="EMBL/GenBank/DDBJ databases">
        <title>Whole genome sequencing of Colletotrichum sp.</title>
        <authorList>
            <person name="Li H."/>
        </authorList>
    </citation>
    <scope>NUCLEOTIDE SEQUENCE</scope>
    <source>
        <strain evidence="3">CkLH20</strain>
    </source>
</reference>
<reference evidence="3" key="1">
    <citation type="submission" date="2020-03" db="EMBL/GenBank/DDBJ databases">
        <authorList>
            <person name="He L."/>
        </authorList>
    </citation>
    <scope>NUCLEOTIDE SEQUENCE</scope>
    <source>
        <strain evidence="3">CkLH20</strain>
    </source>
</reference>
<dbReference type="PANTHER" id="PTHR10039:SF14">
    <property type="entry name" value="NACHT DOMAIN-CONTAINING PROTEIN"/>
    <property type="match status" value="1"/>
</dbReference>
<dbReference type="InterPro" id="IPR056125">
    <property type="entry name" value="DUF7708"/>
</dbReference>
<dbReference type="PROSITE" id="PS50837">
    <property type="entry name" value="NACHT"/>
    <property type="match status" value="1"/>
</dbReference>
<evidence type="ECO:0000259" key="2">
    <source>
        <dbReference type="PROSITE" id="PS50837"/>
    </source>
</evidence>